<proteinExistence type="predicted"/>
<gene>
    <name evidence="1" type="ORF">C2G38_2216116</name>
</gene>
<accession>A0A397UDH9</accession>
<dbReference type="EMBL" id="QKWP01001755">
    <property type="protein sequence ID" value="RIB06829.1"/>
    <property type="molecule type" value="Genomic_DNA"/>
</dbReference>
<organism evidence="1 2">
    <name type="scientific">Gigaspora rosea</name>
    <dbReference type="NCBI Taxonomy" id="44941"/>
    <lineage>
        <taxon>Eukaryota</taxon>
        <taxon>Fungi</taxon>
        <taxon>Fungi incertae sedis</taxon>
        <taxon>Mucoromycota</taxon>
        <taxon>Glomeromycotina</taxon>
        <taxon>Glomeromycetes</taxon>
        <taxon>Diversisporales</taxon>
        <taxon>Gigasporaceae</taxon>
        <taxon>Gigaspora</taxon>
    </lineage>
</organism>
<evidence type="ECO:0000313" key="1">
    <source>
        <dbReference type="EMBL" id="RIB06829.1"/>
    </source>
</evidence>
<name>A0A397UDH9_9GLOM</name>
<comment type="caution">
    <text evidence="1">The sequence shown here is derived from an EMBL/GenBank/DDBJ whole genome shotgun (WGS) entry which is preliminary data.</text>
</comment>
<sequence>MRRTKEGQMSGLMARENLEIQISHEGSASDKYKKILLEQEYGIMDYGIEKILSQNECTSSESQFQEEDIMKENKIEVVYTSELSNLILSRSGQDQYTEQDISLHTTKKKNSDMDIETDIPETNIAARIKKKKNEDLHVLSPVPVSLE</sequence>
<reference evidence="1 2" key="1">
    <citation type="submission" date="2018-06" db="EMBL/GenBank/DDBJ databases">
        <title>Comparative genomics reveals the genomic features of Rhizophagus irregularis, R. cerebriforme, R. diaphanum and Gigaspora rosea, and their symbiotic lifestyle signature.</title>
        <authorList>
            <person name="Morin E."/>
            <person name="San Clemente H."/>
            <person name="Chen E.C.H."/>
            <person name="De La Providencia I."/>
            <person name="Hainaut M."/>
            <person name="Kuo A."/>
            <person name="Kohler A."/>
            <person name="Murat C."/>
            <person name="Tang N."/>
            <person name="Roy S."/>
            <person name="Loubradou J."/>
            <person name="Henrissat B."/>
            <person name="Grigoriev I.V."/>
            <person name="Corradi N."/>
            <person name="Roux C."/>
            <person name="Martin F.M."/>
        </authorList>
    </citation>
    <scope>NUCLEOTIDE SEQUENCE [LARGE SCALE GENOMIC DNA]</scope>
    <source>
        <strain evidence="1 2">DAOM 194757</strain>
    </source>
</reference>
<dbReference type="AlphaFoldDB" id="A0A397UDH9"/>
<evidence type="ECO:0000313" key="2">
    <source>
        <dbReference type="Proteomes" id="UP000266673"/>
    </source>
</evidence>
<protein>
    <submittedName>
        <fullName evidence="1">Uncharacterized protein</fullName>
    </submittedName>
</protein>
<keyword evidence="2" id="KW-1185">Reference proteome</keyword>
<dbReference type="Proteomes" id="UP000266673">
    <property type="component" value="Unassembled WGS sequence"/>
</dbReference>